<dbReference type="EMBL" id="BGZK01000488">
    <property type="protein sequence ID" value="GBP46690.1"/>
    <property type="molecule type" value="Genomic_DNA"/>
</dbReference>
<accession>A0A4C1W723</accession>
<protein>
    <submittedName>
        <fullName evidence="1">Uncharacterized protein</fullName>
    </submittedName>
</protein>
<evidence type="ECO:0000313" key="1">
    <source>
        <dbReference type="EMBL" id="GBP46690.1"/>
    </source>
</evidence>
<dbReference type="AlphaFoldDB" id="A0A4C1W723"/>
<dbReference type="Proteomes" id="UP000299102">
    <property type="component" value="Unassembled WGS sequence"/>
</dbReference>
<reference evidence="1 2" key="1">
    <citation type="journal article" date="2019" name="Commun. Biol.">
        <title>The bagworm genome reveals a unique fibroin gene that provides high tensile strength.</title>
        <authorList>
            <person name="Kono N."/>
            <person name="Nakamura H."/>
            <person name="Ohtoshi R."/>
            <person name="Tomita M."/>
            <person name="Numata K."/>
            <person name="Arakawa K."/>
        </authorList>
    </citation>
    <scope>NUCLEOTIDE SEQUENCE [LARGE SCALE GENOMIC DNA]</scope>
</reference>
<sequence length="79" mass="8667">MWDAKATRLLSELCAICHEITPVKGHALNSRLSRSSDHRVALTVDGVDSIGSCSVRICNTQFSHELVTQPESTSELWNG</sequence>
<name>A0A4C1W723_EUMVA</name>
<evidence type="ECO:0000313" key="2">
    <source>
        <dbReference type="Proteomes" id="UP000299102"/>
    </source>
</evidence>
<keyword evidence="2" id="KW-1185">Reference proteome</keyword>
<organism evidence="1 2">
    <name type="scientific">Eumeta variegata</name>
    <name type="common">Bagworm moth</name>
    <name type="synonym">Eumeta japonica</name>
    <dbReference type="NCBI Taxonomy" id="151549"/>
    <lineage>
        <taxon>Eukaryota</taxon>
        <taxon>Metazoa</taxon>
        <taxon>Ecdysozoa</taxon>
        <taxon>Arthropoda</taxon>
        <taxon>Hexapoda</taxon>
        <taxon>Insecta</taxon>
        <taxon>Pterygota</taxon>
        <taxon>Neoptera</taxon>
        <taxon>Endopterygota</taxon>
        <taxon>Lepidoptera</taxon>
        <taxon>Glossata</taxon>
        <taxon>Ditrysia</taxon>
        <taxon>Tineoidea</taxon>
        <taxon>Psychidae</taxon>
        <taxon>Oiketicinae</taxon>
        <taxon>Eumeta</taxon>
    </lineage>
</organism>
<comment type="caution">
    <text evidence="1">The sequence shown here is derived from an EMBL/GenBank/DDBJ whole genome shotgun (WGS) entry which is preliminary data.</text>
</comment>
<proteinExistence type="predicted"/>
<gene>
    <name evidence="1" type="ORF">EVAR_86942_1</name>
</gene>